<proteinExistence type="predicted"/>
<dbReference type="AlphaFoldDB" id="A0AAE1LUT8"/>
<name>A0AAE1LUT8_9NEOP</name>
<comment type="caution">
    <text evidence="1">The sequence shown here is derived from an EMBL/GenBank/DDBJ whole genome shotgun (WGS) entry which is preliminary data.</text>
</comment>
<protein>
    <submittedName>
        <fullName evidence="1">Protocadherin-like wing polarity protein stan</fullName>
    </submittedName>
</protein>
<reference evidence="1" key="1">
    <citation type="submission" date="2021-07" db="EMBL/GenBank/DDBJ databases">
        <authorList>
            <person name="Catto M.A."/>
            <person name="Jacobson A."/>
            <person name="Kennedy G."/>
            <person name="Labadie P."/>
            <person name="Hunt B.G."/>
            <person name="Srinivasan R."/>
        </authorList>
    </citation>
    <scope>NUCLEOTIDE SEQUENCE</scope>
    <source>
        <strain evidence="1">PL_HMW_Pooled</strain>
        <tissue evidence="1">Head</tissue>
    </source>
</reference>
<keyword evidence="2" id="KW-1185">Reference proteome</keyword>
<dbReference type="Proteomes" id="UP001219518">
    <property type="component" value="Unassembled WGS sequence"/>
</dbReference>
<evidence type="ECO:0000313" key="2">
    <source>
        <dbReference type="Proteomes" id="UP001219518"/>
    </source>
</evidence>
<reference evidence="1" key="2">
    <citation type="journal article" date="2023" name="BMC Genomics">
        <title>Pest status, molecular evolution, and epigenetic factors derived from the genome assembly of Frankliniella fusca, a thysanopteran phytovirus vector.</title>
        <authorList>
            <person name="Catto M.A."/>
            <person name="Labadie P.E."/>
            <person name="Jacobson A.L."/>
            <person name="Kennedy G.G."/>
            <person name="Srinivasan R."/>
            <person name="Hunt B.G."/>
        </authorList>
    </citation>
    <scope>NUCLEOTIDE SEQUENCE</scope>
    <source>
        <strain evidence="1">PL_HMW_Pooled</strain>
    </source>
</reference>
<gene>
    <name evidence="1" type="ORF">KUF71_016379</name>
</gene>
<organism evidence="1 2">
    <name type="scientific">Frankliniella fusca</name>
    <dbReference type="NCBI Taxonomy" id="407009"/>
    <lineage>
        <taxon>Eukaryota</taxon>
        <taxon>Metazoa</taxon>
        <taxon>Ecdysozoa</taxon>
        <taxon>Arthropoda</taxon>
        <taxon>Hexapoda</taxon>
        <taxon>Insecta</taxon>
        <taxon>Pterygota</taxon>
        <taxon>Neoptera</taxon>
        <taxon>Paraneoptera</taxon>
        <taxon>Thysanoptera</taxon>
        <taxon>Terebrantia</taxon>
        <taxon>Thripoidea</taxon>
        <taxon>Thripidae</taxon>
        <taxon>Frankliniella</taxon>
    </lineage>
</organism>
<accession>A0AAE1LUT8</accession>
<sequence>MRENKTCPTIRETHSDIDVRGEVEKKAQIQNHETYIATYKEEHHLGVSCHIHGSCAPVLGCRPEAPGWGRARPSMPSRAQALEAVSMHTGTKRERSYVSRREAENIWRQRKMGPLKKEERICYGNARLVS</sequence>
<dbReference type="EMBL" id="JAHWGI010001441">
    <property type="protein sequence ID" value="KAK3932913.1"/>
    <property type="molecule type" value="Genomic_DNA"/>
</dbReference>
<evidence type="ECO:0000313" key="1">
    <source>
        <dbReference type="EMBL" id="KAK3932913.1"/>
    </source>
</evidence>